<reference evidence="4 5" key="1">
    <citation type="submission" date="2018-05" db="EMBL/GenBank/DDBJ databases">
        <title>Genomic Encyclopedia of Type Strains, Phase IV (KMG-IV): sequencing the most valuable type-strain genomes for metagenomic binning, comparative biology and taxonomic classification.</title>
        <authorList>
            <person name="Goeker M."/>
        </authorList>
    </citation>
    <scope>NUCLEOTIDE SEQUENCE [LARGE SCALE GENOMIC DNA]</scope>
    <source>
        <strain evidence="4 5">DSM 28556</strain>
    </source>
</reference>
<sequence>MDITEQEVFQSGDVHQLVEQLSSLFQKAIIIENKHFELIAYSSPNEFSFDPVQQKTILTKRCPLFIIERLKKEGIVEKLQKKDKPIRLQAMEDIGFYQRVVISLKYKDRLYGYLWIYEANEIFREKDFSFLTKIAPHLGKLIHEKEHEVQHDQQSVIWKLLNNDFINKAEIIQEANLVSYTLPNEFTVFAASVKDPNYLFLLKKMKKIFKDAEIACYLGKGTEIIGIVHSDYSEQSMQKSMKLVKTVKERLSEKERSVLSIGIGNEYKQIHHIRKSYLEALEVIETMVFLHIEEQFTYHFDHLGMFRYVKSMYKKNISEQYRNNRIIQLMKKDTENNSELLKTLWYFLKNDCKVGQTAEKLFIHPNTLNYRLKQIVDMTGIDFSNVHQKTELYTQLLIFYHVPDFEEFYKKSLI</sequence>
<feature type="domain" description="PucR C-terminal helix-turn-helix" evidence="2">
    <location>
        <begin position="340"/>
        <end position="398"/>
    </location>
</feature>
<keyword evidence="4" id="KW-0238">DNA-binding</keyword>
<dbReference type="EMBL" id="QJJQ01000001">
    <property type="protein sequence ID" value="PXW90623.1"/>
    <property type="molecule type" value="Genomic_DNA"/>
</dbReference>
<dbReference type="Pfam" id="PF13556">
    <property type="entry name" value="HTH_30"/>
    <property type="match status" value="1"/>
</dbReference>
<dbReference type="AlphaFoldDB" id="A0A2V3W8C0"/>
<evidence type="ECO:0000313" key="5">
    <source>
        <dbReference type="Proteomes" id="UP000247978"/>
    </source>
</evidence>
<evidence type="ECO:0000259" key="2">
    <source>
        <dbReference type="Pfam" id="PF13556"/>
    </source>
</evidence>
<dbReference type="PANTHER" id="PTHR33744:SF1">
    <property type="entry name" value="DNA-BINDING TRANSCRIPTIONAL ACTIVATOR ADER"/>
    <property type="match status" value="1"/>
</dbReference>
<dbReference type="Gene3D" id="1.10.10.2840">
    <property type="entry name" value="PucR C-terminal helix-turn-helix domain"/>
    <property type="match status" value="1"/>
</dbReference>
<comment type="similarity">
    <text evidence="1">Belongs to the CdaR family.</text>
</comment>
<dbReference type="Proteomes" id="UP000247978">
    <property type="component" value="Unassembled WGS sequence"/>
</dbReference>
<keyword evidence="5" id="KW-1185">Reference proteome</keyword>
<dbReference type="InterPro" id="IPR051448">
    <property type="entry name" value="CdaR-like_regulators"/>
</dbReference>
<gene>
    <name evidence="4" type="ORF">DFR56_101537</name>
</gene>
<dbReference type="PANTHER" id="PTHR33744">
    <property type="entry name" value="CARBOHYDRATE DIACID REGULATOR"/>
    <property type="match status" value="1"/>
</dbReference>
<proteinExistence type="inferred from homology"/>
<evidence type="ECO:0000256" key="1">
    <source>
        <dbReference type="ARBA" id="ARBA00006754"/>
    </source>
</evidence>
<dbReference type="RefSeq" id="WP_110393867.1">
    <property type="nucleotide sequence ID" value="NZ_JADIJL010000001.1"/>
</dbReference>
<comment type="caution">
    <text evidence="4">The sequence shown here is derived from an EMBL/GenBank/DDBJ whole genome shotgun (WGS) entry which is preliminary data.</text>
</comment>
<dbReference type="InterPro" id="IPR025736">
    <property type="entry name" value="PucR_C-HTH_dom"/>
</dbReference>
<name>A0A2V3W8C0_9BACI</name>
<protein>
    <submittedName>
        <fullName evidence="4">DNA-binding PucR family transcriptional regulator</fullName>
    </submittedName>
</protein>
<organism evidence="4 5">
    <name type="scientific">Pseudogracilibacillus auburnensis</name>
    <dbReference type="NCBI Taxonomy" id="1494959"/>
    <lineage>
        <taxon>Bacteria</taxon>
        <taxon>Bacillati</taxon>
        <taxon>Bacillota</taxon>
        <taxon>Bacilli</taxon>
        <taxon>Bacillales</taxon>
        <taxon>Bacillaceae</taxon>
        <taxon>Pseudogracilibacillus</taxon>
    </lineage>
</organism>
<dbReference type="InterPro" id="IPR041522">
    <property type="entry name" value="CdaR_GGDEF"/>
</dbReference>
<accession>A0A2V3W8C0</accession>
<dbReference type="InterPro" id="IPR042070">
    <property type="entry name" value="PucR_C-HTH_sf"/>
</dbReference>
<feature type="domain" description="CdaR GGDEF-like" evidence="3">
    <location>
        <begin position="168"/>
        <end position="285"/>
    </location>
</feature>
<evidence type="ECO:0000313" key="4">
    <source>
        <dbReference type="EMBL" id="PXW90623.1"/>
    </source>
</evidence>
<dbReference type="OrthoDB" id="9792148at2"/>
<dbReference type="Pfam" id="PF17853">
    <property type="entry name" value="GGDEF_2"/>
    <property type="match status" value="1"/>
</dbReference>
<dbReference type="GO" id="GO:0003677">
    <property type="term" value="F:DNA binding"/>
    <property type="evidence" value="ECO:0007669"/>
    <property type="project" value="UniProtKB-KW"/>
</dbReference>
<evidence type="ECO:0000259" key="3">
    <source>
        <dbReference type="Pfam" id="PF17853"/>
    </source>
</evidence>